<dbReference type="KEGG" id="prel:PRELSG_0616700"/>
<dbReference type="GO" id="GO:0005730">
    <property type="term" value="C:nucleolus"/>
    <property type="evidence" value="ECO:0007669"/>
    <property type="project" value="TreeGrafter"/>
</dbReference>
<dbReference type="Pfam" id="PF26188">
    <property type="entry name" value="RESC6"/>
    <property type="match status" value="1"/>
</dbReference>
<dbReference type="OrthoDB" id="432905at2759"/>
<evidence type="ECO:0000313" key="3">
    <source>
        <dbReference type="Proteomes" id="UP000220158"/>
    </source>
</evidence>
<sequence>MNKYLNLLLRTKGKYSSKRFIFENNFFFSAERNIDKIIIENNYSNIKNLKTQELRLLSESCCVKKINDVIIWSEISRNAIEKCNNFKYFDALLLLSSFEKMNIIDKTLYKSFSDVFIKQINYLEPRHFILLINLYCKANIFPRILFIQVFHCIVKYSSKLYPDEYVDLLTCFANLKIVNRDLIKTLCKSIIKNINLFDYLHLCSIVGCLRSLDISDDVFYYVLDEKQLKELKFLTVQELFDYLKKIKLLTYSWEIYEKDLIKEFLLRINEFKNEKDVNQLDDPFTCLNYLISKNYVSNNFLIALSKWCANQVYEYPSRSAKRPLSYQLIKLYELMKEKNTENYDFIEKAIYKFVISRGGIERNRDKMIKPVSYQKGRKYIFTKDPLLNCNSDDIYRTSNNNINVNNYNNSSNKNTTTMNVNINDDINSFNKHIDNKNDNDINNNTYDSINDNIISDFYEKNNTNNKVTEKQKIINLSFEKKTEKKKNTYSNSRYCNFKLRQRPKRIKNKPASIEI</sequence>
<dbReference type="PANTHER" id="PTHR16148:SF14">
    <property type="entry name" value="MYND-TYPE DOMAIN-CONTAINING PROTEIN"/>
    <property type="match status" value="1"/>
</dbReference>
<protein>
    <recommendedName>
        <fullName evidence="1">RNA-editing substrate-binding complex 6 protein domain-containing protein</fullName>
    </recommendedName>
</protein>
<dbReference type="OMA" id="CASHVYE"/>
<dbReference type="AlphaFoldDB" id="A0A1J1H3Q0"/>
<gene>
    <name evidence="2" type="ORF">PRELSG_0616700</name>
</gene>
<dbReference type="InterPro" id="IPR058917">
    <property type="entry name" value="RESC6_dom"/>
</dbReference>
<reference evidence="2 3" key="1">
    <citation type="submission" date="2015-04" db="EMBL/GenBank/DDBJ databases">
        <authorList>
            <consortium name="Pathogen Informatics"/>
        </authorList>
    </citation>
    <scope>NUCLEOTIDE SEQUENCE [LARGE SCALE GENOMIC DNA]</scope>
    <source>
        <strain evidence="2 3">SGS1</strain>
    </source>
</reference>
<dbReference type="GeneID" id="39735293"/>
<dbReference type="PANTHER" id="PTHR16148">
    <property type="entry name" value="NF-KAPPA-B-REPRESSING FACTOR-RELATED"/>
    <property type="match status" value="1"/>
</dbReference>
<dbReference type="VEuPathDB" id="PlasmoDB:PRELSG_0616700"/>
<keyword evidence="3" id="KW-1185">Reference proteome</keyword>
<evidence type="ECO:0000313" key="2">
    <source>
        <dbReference type="EMBL" id="CRG99192.1"/>
    </source>
</evidence>
<feature type="domain" description="RNA-editing substrate-binding complex 6 protein" evidence="1">
    <location>
        <begin position="29"/>
        <end position="221"/>
    </location>
</feature>
<proteinExistence type="predicted"/>
<dbReference type="GO" id="GO:0005654">
    <property type="term" value="C:nucleoplasm"/>
    <property type="evidence" value="ECO:0007669"/>
    <property type="project" value="TreeGrafter"/>
</dbReference>
<accession>A0A1J1H3Q0</accession>
<name>A0A1J1H3Q0_PLARL</name>
<dbReference type="Proteomes" id="UP000220158">
    <property type="component" value="Chromosome 6"/>
</dbReference>
<dbReference type="RefSeq" id="XP_028532200.1">
    <property type="nucleotide sequence ID" value="XM_028675630.1"/>
</dbReference>
<dbReference type="EMBL" id="LN835301">
    <property type="protein sequence ID" value="CRG99192.1"/>
    <property type="molecule type" value="Genomic_DNA"/>
</dbReference>
<organism evidence="2 3">
    <name type="scientific">Plasmodium relictum</name>
    <dbReference type="NCBI Taxonomy" id="85471"/>
    <lineage>
        <taxon>Eukaryota</taxon>
        <taxon>Sar</taxon>
        <taxon>Alveolata</taxon>
        <taxon>Apicomplexa</taxon>
        <taxon>Aconoidasida</taxon>
        <taxon>Haemosporida</taxon>
        <taxon>Plasmodiidae</taxon>
        <taxon>Plasmodium</taxon>
        <taxon>Plasmodium (Haemamoeba)</taxon>
    </lineage>
</organism>
<evidence type="ECO:0000259" key="1">
    <source>
        <dbReference type="Pfam" id="PF26188"/>
    </source>
</evidence>